<evidence type="ECO:0000259" key="9">
    <source>
        <dbReference type="PROSITE" id="PS50109"/>
    </source>
</evidence>
<dbReference type="Pfam" id="PF02518">
    <property type="entry name" value="HATPase_c"/>
    <property type="match status" value="1"/>
</dbReference>
<dbReference type="PROSITE" id="PS50109">
    <property type="entry name" value="HIS_KIN"/>
    <property type="match status" value="1"/>
</dbReference>
<dbReference type="RefSeq" id="WP_145283932.1">
    <property type="nucleotide sequence ID" value="NZ_CP036318.1"/>
</dbReference>
<dbReference type="InterPro" id="IPR011712">
    <property type="entry name" value="Sig_transdc_His_kin_sub3_dim/P"/>
</dbReference>
<dbReference type="PANTHER" id="PTHR24421:SF10">
    <property type="entry name" value="NITRATE_NITRITE SENSOR PROTEIN NARQ"/>
    <property type="match status" value="1"/>
</dbReference>
<dbReference type="EMBL" id="CP036318">
    <property type="protein sequence ID" value="QDV55969.1"/>
    <property type="molecule type" value="Genomic_DNA"/>
</dbReference>
<dbReference type="InterPro" id="IPR005467">
    <property type="entry name" value="His_kinase_dom"/>
</dbReference>
<gene>
    <name evidence="10" type="primary">liaS</name>
    <name evidence="10" type="ORF">Mal33_19480</name>
</gene>
<dbReference type="Pfam" id="PF07730">
    <property type="entry name" value="HisKA_3"/>
    <property type="match status" value="1"/>
</dbReference>
<evidence type="ECO:0000256" key="8">
    <source>
        <dbReference type="ARBA" id="ARBA00023012"/>
    </source>
</evidence>
<keyword evidence="4 10" id="KW-0808">Transferase</keyword>
<keyword evidence="8" id="KW-0902">Two-component regulatory system</keyword>
<dbReference type="GO" id="GO:0005524">
    <property type="term" value="F:ATP binding"/>
    <property type="evidence" value="ECO:0007669"/>
    <property type="project" value="UniProtKB-KW"/>
</dbReference>
<dbReference type="InterPro" id="IPR003594">
    <property type="entry name" value="HATPase_dom"/>
</dbReference>
<evidence type="ECO:0000256" key="7">
    <source>
        <dbReference type="ARBA" id="ARBA00022840"/>
    </source>
</evidence>
<protein>
    <recommendedName>
        <fullName evidence="2">histidine kinase</fullName>
        <ecNumber evidence="2">2.7.13.3</ecNumber>
    </recommendedName>
</protein>
<comment type="catalytic activity">
    <reaction evidence="1">
        <text>ATP + protein L-histidine = ADP + protein N-phospho-L-histidine.</text>
        <dbReference type="EC" id="2.7.13.3"/>
    </reaction>
</comment>
<proteinExistence type="predicted"/>
<dbReference type="SMART" id="SM00387">
    <property type="entry name" value="HATPase_c"/>
    <property type="match status" value="1"/>
</dbReference>
<dbReference type="GO" id="GO:0016020">
    <property type="term" value="C:membrane"/>
    <property type="evidence" value="ECO:0007669"/>
    <property type="project" value="InterPro"/>
</dbReference>
<evidence type="ECO:0000256" key="1">
    <source>
        <dbReference type="ARBA" id="ARBA00000085"/>
    </source>
</evidence>
<evidence type="ECO:0000256" key="4">
    <source>
        <dbReference type="ARBA" id="ARBA00022679"/>
    </source>
</evidence>
<keyword evidence="7" id="KW-0067">ATP-binding</keyword>
<dbReference type="CDD" id="cd16917">
    <property type="entry name" value="HATPase_UhpB-NarQ-NarX-like"/>
    <property type="match status" value="1"/>
</dbReference>
<dbReference type="Proteomes" id="UP000316770">
    <property type="component" value="Chromosome"/>
</dbReference>
<evidence type="ECO:0000256" key="2">
    <source>
        <dbReference type="ARBA" id="ARBA00012438"/>
    </source>
</evidence>
<dbReference type="PANTHER" id="PTHR24421">
    <property type="entry name" value="NITRATE/NITRITE SENSOR PROTEIN NARX-RELATED"/>
    <property type="match status" value="1"/>
</dbReference>
<dbReference type="InterPro" id="IPR050482">
    <property type="entry name" value="Sensor_HK_TwoCompSys"/>
</dbReference>
<name>A0A518ISA3_9BACT</name>
<evidence type="ECO:0000256" key="6">
    <source>
        <dbReference type="ARBA" id="ARBA00022777"/>
    </source>
</evidence>
<dbReference type="InterPro" id="IPR036890">
    <property type="entry name" value="HATPase_C_sf"/>
</dbReference>
<dbReference type="Gene3D" id="3.30.565.10">
    <property type="entry name" value="Histidine kinase-like ATPase, C-terminal domain"/>
    <property type="match status" value="1"/>
</dbReference>
<evidence type="ECO:0000313" key="11">
    <source>
        <dbReference type="Proteomes" id="UP000316770"/>
    </source>
</evidence>
<dbReference type="GO" id="GO:0046983">
    <property type="term" value="F:protein dimerization activity"/>
    <property type="evidence" value="ECO:0007669"/>
    <property type="project" value="InterPro"/>
</dbReference>
<keyword evidence="3" id="KW-0597">Phosphoprotein</keyword>
<sequence>MNNQEESGKQSASELAELERTWMSHELHDGLMQWIVGAKMQSESLYARSMDGKPPTADQLQYLCTLLSRAVLEGRRLMAGLRPPELDESDWHVALTHWADIARTGGQAVVEFNLDPATRTIPDATQRCIYRIVQEAVGNALRHAKAEKVQVDANFVGDELVVSIEDNGSGFDKASVGADRYGLKGIHERASLIEGSASITSQIGSGTRVEVRLPR</sequence>
<organism evidence="10 11">
    <name type="scientific">Rosistilla oblonga</name>
    <dbReference type="NCBI Taxonomy" id="2527990"/>
    <lineage>
        <taxon>Bacteria</taxon>
        <taxon>Pseudomonadati</taxon>
        <taxon>Planctomycetota</taxon>
        <taxon>Planctomycetia</taxon>
        <taxon>Pirellulales</taxon>
        <taxon>Pirellulaceae</taxon>
        <taxon>Rosistilla</taxon>
    </lineage>
</organism>
<keyword evidence="11" id="KW-1185">Reference proteome</keyword>
<feature type="domain" description="Histidine kinase" evidence="9">
    <location>
        <begin position="129"/>
        <end position="215"/>
    </location>
</feature>
<keyword evidence="5" id="KW-0547">Nucleotide-binding</keyword>
<evidence type="ECO:0000313" key="10">
    <source>
        <dbReference type="EMBL" id="QDV55969.1"/>
    </source>
</evidence>
<dbReference type="EC" id="2.7.13.3" evidence="2"/>
<evidence type="ECO:0000256" key="3">
    <source>
        <dbReference type="ARBA" id="ARBA00022553"/>
    </source>
</evidence>
<dbReference type="AlphaFoldDB" id="A0A518ISA3"/>
<reference evidence="10 11" key="1">
    <citation type="submission" date="2019-02" db="EMBL/GenBank/DDBJ databases">
        <title>Deep-cultivation of Planctomycetes and their phenomic and genomic characterization uncovers novel biology.</title>
        <authorList>
            <person name="Wiegand S."/>
            <person name="Jogler M."/>
            <person name="Boedeker C."/>
            <person name="Pinto D."/>
            <person name="Vollmers J."/>
            <person name="Rivas-Marin E."/>
            <person name="Kohn T."/>
            <person name="Peeters S.H."/>
            <person name="Heuer A."/>
            <person name="Rast P."/>
            <person name="Oberbeckmann S."/>
            <person name="Bunk B."/>
            <person name="Jeske O."/>
            <person name="Meyerdierks A."/>
            <person name="Storesund J.E."/>
            <person name="Kallscheuer N."/>
            <person name="Luecker S."/>
            <person name="Lage O.M."/>
            <person name="Pohl T."/>
            <person name="Merkel B.J."/>
            <person name="Hornburger P."/>
            <person name="Mueller R.-W."/>
            <person name="Bruemmer F."/>
            <person name="Labrenz M."/>
            <person name="Spormann A.M."/>
            <person name="Op den Camp H."/>
            <person name="Overmann J."/>
            <person name="Amann R."/>
            <person name="Jetten M.S.M."/>
            <person name="Mascher T."/>
            <person name="Medema M.H."/>
            <person name="Devos D.P."/>
            <person name="Kaster A.-K."/>
            <person name="Ovreas L."/>
            <person name="Rohde M."/>
            <person name="Galperin M.Y."/>
            <person name="Jogler C."/>
        </authorList>
    </citation>
    <scope>NUCLEOTIDE SEQUENCE [LARGE SCALE GENOMIC DNA]</scope>
    <source>
        <strain evidence="10 11">Mal33</strain>
    </source>
</reference>
<dbReference type="GO" id="GO:0000155">
    <property type="term" value="F:phosphorelay sensor kinase activity"/>
    <property type="evidence" value="ECO:0007669"/>
    <property type="project" value="InterPro"/>
</dbReference>
<evidence type="ECO:0000256" key="5">
    <source>
        <dbReference type="ARBA" id="ARBA00022741"/>
    </source>
</evidence>
<dbReference type="SUPFAM" id="SSF55874">
    <property type="entry name" value="ATPase domain of HSP90 chaperone/DNA topoisomerase II/histidine kinase"/>
    <property type="match status" value="1"/>
</dbReference>
<dbReference type="Gene3D" id="1.20.5.1930">
    <property type="match status" value="1"/>
</dbReference>
<accession>A0A518ISA3</accession>
<keyword evidence="6 10" id="KW-0418">Kinase</keyword>